<name>A0A9C7PQM1_9RHOD</name>
<keyword evidence="3" id="KW-0687">Ribonucleoprotein</keyword>
<evidence type="ECO:0000313" key="6">
    <source>
        <dbReference type="EMBL" id="GJQ08720.1"/>
    </source>
</evidence>
<dbReference type="Gene3D" id="3.100.10.10">
    <property type="match status" value="1"/>
</dbReference>
<dbReference type="Proteomes" id="UP001061958">
    <property type="component" value="Unassembled WGS sequence"/>
</dbReference>
<feature type="compositionally biased region" description="Low complexity" evidence="4">
    <location>
        <begin position="247"/>
        <end position="260"/>
    </location>
</feature>
<feature type="region of interest" description="Disordered" evidence="4">
    <location>
        <begin position="241"/>
        <end position="260"/>
    </location>
</feature>
<dbReference type="EMBL" id="BQMJ01000003">
    <property type="protein sequence ID" value="GJQ08720.1"/>
    <property type="molecule type" value="Genomic_DNA"/>
</dbReference>
<feature type="domain" description="Large ribosomal subunit protein uL15/eL18" evidence="5">
    <location>
        <begin position="172"/>
        <end position="239"/>
    </location>
</feature>
<evidence type="ECO:0000256" key="2">
    <source>
        <dbReference type="ARBA" id="ARBA00022980"/>
    </source>
</evidence>
<dbReference type="GO" id="GO:0022625">
    <property type="term" value="C:cytosolic large ribosomal subunit"/>
    <property type="evidence" value="ECO:0007669"/>
    <property type="project" value="TreeGrafter"/>
</dbReference>
<dbReference type="InterPro" id="IPR030878">
    <property type="entry name" value="Ribosomal_uL15"/>
</dbReference>
<keyword evidence="7" id="KW-1185">Reference proteome</keyword>
<evidence type="ECO:0000313" key="7">
    <source>
        <dbReference type="Proteomes" id="UP001061958"/>
    </source>
</evidence>
<evidence type="ECO:0000256" key="1">
    <source>
        <dbReference type="ARBA" id="ARBA00007320"/>
    </source>
</evidence>
<dbReference type="InterPro" id="IPR005749">
    <property type="entry name" value="Ribosomal_uL15_bac-type"/>
</dbReference>
<dbReference type="InterPro" id="IPR021131">
    <property type="entry name" value="Ribosomal_uL15/eL18"/>
</dbReference>
<reference evidence="6" key="1">
    <citation type="journal article" date="2022" name="Proc. Natl. Acad. Sci. U.S.A.">
        <title>Life cycle and functional genomics of the unicellular red alga Galdieria for elucidating algal and plant evolution and industrial use.</title>
        <authorList>
            <person name="Hirooka S."/>
            <person name="Itabashi T."/>
            <person name="Ichinose T.M."/>
            <person name="Onuma R."/>
            <person name="Fujiwara T."/>
            <person name="Yamashita S."/>
            <person name="Jong L.W."/>
            <person name="Tomita R."/>
            <person name="Iwane A.H."/>
            <person name="Miyagishima S.Y."/>
        </authorList>
    </citation>
    <scope>NUCLEOTIDE SEQUENCE</scope>
    <source>
        <strain evidence="6">NBRC 102759</strain>
    </source>
</reference>
<evidence type="ECO:0000256" key="4">
    <source>
        <dbReference type="SAM" id="MobiDB-lite"/>
    </source>
</evidence>
<feature type="compositionally biased region" description="Basic and acidic residues" evidence="4">
    <location>
        <begin position="130"/>
        <end position="139"/>
    </location>
</feature>
<reference evidence="6" key="2">
    <citation type="submission" date="2022-01" db="EMBL/GenBank/DDBJ databases">
        <authorList>
            <person name="Hirooka S."/>
            <person name="Miyagishima S.Y."/>
        </authorList>
    </citation>
    <scope>NUCLEOTIDE SEQUENCE</scope>
    <source>
        <strain evidence="6">NBRC 102759</strain>
    </source>
</reference>
<dbReference type="NCBIfam" id="TIGR01071">
    <property type="entry name" value="rplO_bact"/>
    <property type="match status" value="1"/>
</dbReference>
<dbReference type="Pfam" id="PF00828">
    <property type="entry name" value="Ribosomal_L27A"/>
    <property type="match status" value="1"/>
</dbReference>
<gene>
    <name evidence="6" type="ORF">GpartN1_g511.t1</name>
</gene>
<feature type="compositionally biased region" description="Gly residues" evidence="4">
    <location>
        <begin position="112"/>
        <end position="124"/>
    </location>
</feature>
<dbReference type="GO" id="GO:0003735">
    <property type="term" value="F:structural constituent of ribosome"/>
    <property type="evidence" value="ECO:0007669"/>
    <property type="project" value="InterPro"/>
</dbReference>
<dbReference type="OrthoDB" id="361383at2759"/>
<dbReference type="HAMAP" id="MF_01341">
    <property type="entry name" value="Ribosomal_uL15"/>
    <property type="match status" value="1"/>
</dbReference>
<dbReference type="PANTHER" id="PTHR12934">
    <property type="entry name" value="50S RIBOSOMAL PROTEIN L15"/>
    <property type="match status" value="1"/>
</dbReference>
<accession>A0A9C7PQM1</accession>
<comment type="similarity">
    <text evidence="1">Belongs to the universal ribosomal protein uL15 family.</text>
</comment>
<protein>
    <recommendedName>
        <fullName evidence="5">Large ribosomal subunit protein uL15/eL18 domain-containing protein</fullName>
    </recommendedName>
</protein>
<evidence type="ECO:0000256" key="3">
    <source>
        <dbReference type="ARBA" id="ARBA00023274"/>
    </source>
</evidence>
<dbReference type="InterPro" id="IPR036227">
    <property type="entry name" value="Ribosomal_uL15/eL18_sf"/>
</dbReference>
<comment type="caution">
    <text evidence="6">The sequence shown here is derived from an EMBL/GenBank/DDBJ whole genome shotgun (WGS) entry which is preliminary data.</text>
</comment>
<dbReference type="AlphaFoldDB" id="A0A9C7PQM1"/>
<dbReference type="SUPFAM" id="SSF52080">
    <property type="entry name" value="Ribosomal proteins L15p and L18e"/>
    <property type="match status" value="1"/>
</dbReference>
<evidence type="ECO:0000259" key="5">
    <source>
        <dbReference type="Pfam" id="PF00828"/>
    </source>
</evidence>
<sequence length="260" mass="29209">MERWWAPRCAFCCSGICIRTKTIKLLQRENIPRGSFIQRFSLLRAPRVPSSYLDYSWKKFGLNDLNMKIFDHKKRNKQALLDNEATTQIPDLSNLKPAPGSHHRKKRIGRGIAAGQGKTGGRGQRGQKSRSGESIRRGFEGGQTPLYRRLPKVVGNPMGKGHQKTIYGIIKLETLNQCEEGEQVTLESLVSKKRMTKNKEKLVKVLGDGELKVSNLTVYAHAFSQSAARKIQEKQGKCVVLSPTHKPNSTEPSNSENNKV</sequence>
<proteinExistence type="inferred from homology"/>
<organism evidence="6 7">
    <name type="scientific">Galdieria partita</name>
    <dbReference type="NCBI Taxonomy" id="83374"/>
    <lineage>
        <taxon>Eukaryota</taxon>
        <taxon>Rhodophyta</taxon>
        <taxon>Bangiophyceae</taxon>
        <taxon>Galdieriales</taxon>
        <taxon>Galdieriaceae</taxon>
        <taxon>Galdieria</taxon>
    </lineage>
</organism>
<dbReference type="PANTHER" id="PTHR12934:SF11">
    <property type="entry name" value="LARGE RIBOSOMAL SUBUNIT PROTEIN UL15M"/>
    <property type="match status" value="1"/>
</dbReference>
<keyword evidence="2" id="KW-0689">Ribosomal protein</keyword>
<dbReference type="GO" id="GO:0006412">
    <property type="term" value="P:translation"/>
    <property type="evidence" value="ECO:0007669"/>
    <property type="project" value="InterPro"/>
</dbReference>
<feature type="region of interest" description="Disordered" evidence="4">
    <location>
        <begin position="88"/>
        <end position="142"/>
    </location>
</feature>